<dbReference type="InterPro" id="IPR005227">
    <property type="entry name" value="YqgF"/>
</dbReference>
<feature type="domain" description="YqgF/RNase H-like" evidence="7">
    <location>
        <begin position="5"/>
        <end position="115"/>
    </location>
</feature>
<dbReference type="InterPro" id="IPR037027">
    <property type="entry name" value="YqgF/RNaseH-like_dom_sf"/>
</dbReference>
<dbReference type="NCBIfam" id="TIGR00250">
    <property type="entry name" value="RNAse_H_YqgF"/>
    <property type="match status" value="1"/>
</dbReference>
<evidence type="ECO:0000256" key="6">
    <source>
        <dbReference type="SAM" id="MobiDB-lite"/>
    </source>
</evidence>
<dbReference type="Gene3D" id="3.30.420.140">
    <property type="entry name" value="YqgF/RNase H-like domain"/>
    <property type="match status" value="1"/>
</dbReference>
<dbReference type="InterPro" id="IPR006641">
    <property type="entry name" value="YqgF/RNaseH-like_dom"/>
</dbReference>
<accession>A0ABQ6HKR6</accession>
<dbReference type="EMBL" id="BSUJ01000001">
    <property type="protein sequence ID" value="GMA19061.1"/>
    <property type="molecule type" value="Genomic_DNA"/>
</dbReference>
<keyword evidence="1 5" id="KW-0963">Cytoplasm</keyword>
<keyword evidence="9" id="KW-1185">Reference proteome</keyword>
<dbReference type="HAMAP" id="MF_00651">
    <property type="entry name" value="Nuclease_YqgF"/>
    <property type="match status" value="1"/>
</dbReference>
<reference evidence="9" key="1">
    <citation type="journal article" date="2019" name="Int. J. Syst. Evol. Microbiol.">
        <title>The Global Catalogue of Microorganisms (GCM) 10K type strain sequencing project: providing services to taxonomists for standard genome sequencing and annotation.</title>
        <authorList>
            <consortium name="The Broad Institute Genomics Platform"/>
            <consortium name="The Broad Institute Genome Sequencing Center for Infectious Disease"/>
            <person name="Wu L."/>
            <person name="Ma J."/>
        </authorList>
    </citation>
    <scope>NUCLEOTIDE SEQUENCE [LARGE SCALE GENOMIC DNA]</scope>
    <source>
        <strain evidence="9">NBRC 105830</strain>
    </source>
</reference>
<evidence type="ECO:0000256" key="1">
    <source>
        <dbReference type="ARBA" id="ARBA00022490"/>
    </source>
</evidence>
<dbReference type="SUPFAM" id="SSF53098">
    <property type="entry name" value="Ribonuclease H-like"/>
    <property type="match status" value="1"/>
</dbReference>
<name>A0ABQ6HKR6_9MICO</name>
<dbReference type="PANTHER" id="PTHR33317:SF4">
    <property type="entry name" value="POLYNUCLEOTIDYL TRANSFERASE, RIBONUCLEASE H-LIKE SUPERFAMILY PROTEIN"/>
    <property type="match status" value="1"/>
</dbReference>
<dbReference type="CDD" id="cd16964">
    <property type="entry name" value="YqgF"/>
    <property type="match status" value="1"/>
</dbReference>
<keyword evidence="3 5" id="KW-0540">Nuclease</keyword>
<comment type="function">
    <text evidence="5">Could be a nuclease involved in processing of the 5'-end of pre-16S rRNA.</text>
</comment>
<sequence length="188" mass="19359">MLPRGTRLGVDVGSVRVGVASSDPDGLLATPLDTLAGWDPAGPGDQPAVCALVEHVRALGARVVYVGLPQALSGAETASTAAARRYAAALQQALGDDEGPVEVRLVDERLSTVTASAQLRASGRSARRQRGAIDRQAAVIILQSALDVERGRGERAGLAVGGTATQGAAVAPTPVEKPVKKPRKPRHR</sequence>
<dbReference type="Proteomes" id="UP001157109">
    <property type="component" value="Unassembled WGS sequence"/>
</dbReference>
<feature type="compositionally biased region" description="Low complexity" evidence="6">
    <location>
        <begin position="157"/>
        <end position="176"/>
    </location>
</feature>
<dbReference type="PANTHER" id="PTHR33317">
    <property type="entry name" value="POLYNUCLEOTIDYL TRANSFERASE, RIBONUCLEASE H-LIKE SUPERFAMILY PROTEIN"/>
    <property type="match status" value="1"/>
</dbReference>
<dbReference type="Pfam" id="PF03652">
    <property type="entry name" value="RuvX"/>
    <property type="match status" value="1"/>
</dbReference>
<evidence type="ECO:0000313" key="8">
    <source>
        <dbReference type="EMBL" id="GMA19061.1"/>
    </source>
</evidence>
<keyword evidence="2 5" id="KW-0690">Ribosome biogenesis</keyword>
<organism evidence="8 9">
    <name type="scientific">Arsenicicoccus piscis</name>
    <dbReference type="NCBI Taxonomy" id="673954"/>
    <lineage>
        <taxon>Bacteria</taxon>
        <taxon>Bacillati</taxon>
        <taxon>Actinomycetota</taxon>
        <taxon>Actinomycetes</taxon>
        <taxon>Micrococcales</taxon>
        <taxon>Intrasporangiaceae</taxon>
        <taxon>Arsenicicoccus</taxon>
    </lineage>
</organism>
<dbReference type="EC" id="3.1.-.-" evidence="5"/>
<evidence type="ECO:0000256" key="5">
    <source>
        <dbReference type="HAMAP-Rule" id="MF_00651"/>
    </source>
</evidence>
<gene>
    <name evidence="8" type="ORF">GCM10025862_10820</name>
</gene>
<comment type="similarity">
    <text evidence="5">Belongs to the YqgF HJR family.</text>
</comment>
<keyword evidence="4 5" id="KW-0378">Hydrolase</keyword>
<comment type="caution">
    <text evidence="8">The sequence shown here is derived from an EMBL/GenBank/DDBJ whole genome shotgun (WGS) entry which is preliminary data.</text>
</comment>
<evidence type="ECO:0000256" key="3">
    <source>
        <dbReference type="ARBA" id="ARBA00022722"/>
    </source>
</evidence>
<evidence type="ECO:0000256" key="2">
    <source>
        <dbReference type="ARBA" id="ARBA00022517"/>
    </source>
</evidence>
<dbReference type="InterPro" id="IPR012337">
    <property type="entry name" value="RNaseH-like_sf"/>
</dbReference>
<evidence type="ECO:0000259" key="7">
    <source>
        <dbReference type="SMART" id="SM00732"/>
    </source>
</evidence>
<comment type="subcellular location">
    <subcellularLocation>
        <location evidence="5">Cytoplasm</location>
    </subcellularLocation>
</comment>
<evidence type="ECO:0000313" key="9">
    <source>
        <dbReference type="Proteomes" id="UP001157109"/>
    </source>
</evidence>
<protein>
    <recommendedName>
        <fullName evidence="5">Putative pre-16S rRNA nuclease</fullName>
        <ecNumber evidence="5">3.1.-.-</ecNumber>
    </recommendedName>
</protein>
<dbReference type="RefSeq" id="WP_241442457.1">
    <property type="nucleotide sequence ID" value="NZ_BSUJ01000001.1"/>
</dbReference>
<feature type="region of interest" description="Disordered" evidence="6">
    <location>
        <begin position="157"/>
        <end position="188"/>
    </location>
</feature>
<proteinExistence type="inferred from homology"/>
<evidence type="ECO:0000256" key="4">
    <source>
        <dbReference type="ARBA" id="ARBA00022801"/>
    </source>
</evidence>
<dbReference type="SMART" id="SM00732">
    <property type="entry name" value="YqgFc"/>
    <property type="match status" value="1"/>
</dbReference>